<evidence type="ECO:0000256" key="1">
    <source>
        <dbReference type="SAM" id="Phobius"/>
    </source>
</evidence>
<protein>
    <submittedName>
        <fullName evidence="2">Uncharacterized protein</fullName>
    </submittedName>
</protein>
<proteinExistence type="predicted"/>
<name>A0ABT9RIH0_9ACTN</name>
<keyword evidence="3" id="KW-1185">Reference proteome</keyword>
<dbReference type="EMBL" id="JAUSRB010000002">
    <property type="protein sequence ID" value="MDP9869040.1"/>
    <property type="molecule type" value="Genomic_DNA"/>
</dbReference>
<evidence type="ECO:0000313" key="3">
    <source>
        <dbReference type="Proteomes" id="UP001230426"/>
    </source>
</evidence>
<organism evidence="2 3">
    <name type="scientific">Streptosporangium brasiliense</name>
    <dbReference type="NCBI Taxonomy" id="47480"/>
    <lineage>
        <taxon>Bacteria</taxon>
        <taxon>Bacillati</taxon>
        <taxon>Actinomycetota</taxon>
        <taxon>Actinomycetes</taxon>
        <taxon>Streptosporangiales</taxon>
        <taxon>Streptosporangiaceae</taxon>
        <taxon>Streptosporangium</taxon>
    </lineage>
</organism>
<dbReference type="RefSeq" id="WP_306872505.1">
    <property type="nucleotide sequence ID" value="NZ_JAUSRB010000002.1"/>
</dbReference>
<dbReference type="Proteomes" id="UP001230426">
    <property type="component" value="Unassembled WGS sequence"/>
</dbReference>
<keyword evidence="1" id="KW-0812">Transmembrane</keyword>
<sequence>MERVVHDHLGEVRSVSPVPSLLAAAFSLLYAAMLDAAMFNLFDAFLLLTGTERGTGLTEPQRQVAALADLETFSTG</sequence>
<accession>A0ABT9RIH0</accession>
<keyword evidence="1" id="KW-0472">Membrane</keyword>
<evidence type="ECO:0000313" key="2">
    <source>
        <dbReference type="EMBL" id="MDP9869040.1"/>
    </source>
</evidence>
<reference evidence="2 3" key="1">
    <citation type="submission" date="2023-07" db="EMBL/GenBank/DDBJ databases">
        <title>Sequencing the genomes of 1000 actinobacteria strains.</title>
        <authorList>
            <person name="Klenk H.-P."/>
        </authorList>
    </citation>
    <scope>NUCLEOTIDE SEQUENCE [LARGE SCALE GENOMIC DNA]</scope>
    <source>
        <strain evidence="2 3">DSM 44109</strain>
    </source>
</reference>
<keyword evidence="1" id="KW-1133">Transmembrane helix</keyword>
<comment type="caution">
    <text evidence="2">The sequence shown here is derived from an EMBL/GenBank/DDBJ whole genome shotgun (WGS) entry which is preliminary data.</text>
</comment>
<gene>
    <name evidence="2" type="ORF">J2S55_008306</name>
</gene>
<feature type="transmembrane region" description="Helical" evidence="1">
    <location>
        <begin position="20"/>
        <end position="42"/>
    </location>
</feature>